<reference evidence="1" key="1">
    <citation type="journal article" date="2015" name="Nature">
        <title>Complex archaea that bridge the gap between prokaryotes and eukaryotes.</title>
        <authorList>
            <person name="Spang A."/>
            <person name="Saw J.H."/>
            <person name="Jorgensen S.L."/>
            <person name="Zaremba-Niedzwiedzka K."/>
            <person name="Martijn J."/>
            <person name="Lind A.E."/>
            <person name="van Eijk R."/>
            <person name="Schleper C."/>
            <person name="Guy L."/>
            <person name="Ettema T.J."/>
        </authorList>
    </citation>
    <scope>NUCLEOTIDE SEQUENCE</scope>
</reference>
<gene>
    <name evidence="1" type="ORF">LCGC14_0793600</name>
</gene>
<name>A0A0F9SBT8_9ZZZZ</name>
<comment type="caution">
    <text evidence="1">The sequence shown here is derived from an EMBL/GenBank/DDBJ whole genome shotgun (WGS) entry which is preliminary data.</text>
</comment>
<protein>
    <submittedName>
        <fullName evidence="1">Uncharacterized protein</fullName>
    </submittedName>
</protein>
<sequence length="94" mass="10354">MNPLVLIEWVDSHSNGEGWVDIDSFDPKNTVVYSVGWLIHDDAVSKVIMPHICLNSDECFGVMTIPTVAICSITVLVDEQGNKYSLKGGDMTIQ</sequence>
<proteinExistence type="predicted"/>
<dbReference type="AlphaFoldDB" id="A0A0F9SBT8"/>
<dbReference type="EMBL" id="LAZR01002103">
    <property type="protein sequence ID" value="KKN34461.1"/>
    <property type="molecule type" value="Genomic_DNA"/>
</dbReference>
<accession>A0A0F9SBT8</accession>
<organism evidence="1">
    <name type="scientific">marine sediment metagenome</name>
    <dbReference type="NCBI Taxonomy" id="412755"/>
    <lineage>
        <taxon>unclassified sequences</taxon>
        <taxon>metagenomes</taxon>
        <taxon>ecological metagenomes</taxon>
    </lineage>
</organism>
<evidence type="ECO:0000313" key="1">
    <source>
        <dbReference type="EMBL" id="KKN34461.1"/>
    </source>
</evidence>